<feature type="compositionally biased region" description="Gly residues" evidence="1">
    <location>
        <begin position="1377"/>
        <end position="1396"/>
    </location>
</feature>
<feature type="region of interest" description="Disordered" evidence="1">
    <location>
        <begin position="79"/>
        <end position="204"/>
    </location>
</feature>
<feature type="compositionally biased region" description="Low complexity" evidence="1">
    <location>
        <begin position="1302"/>
        <end position="1316"/>
    </location>
</feature>
<feature type="region of interest" description="Disordered" evidence="1">
    <location>
        <begin position="941"/>
        <end position="1103"/>
    </location>
</feature>
<name>A0A8J4GG84_9CHLO</name>
<evidence type="ECO:0000313" key="5">
    <source>
        <dbReference type="Proteomes" id="UP000747110"/>
    </source>
</evidence>
<feature type="compositionally biased region" description="Gly residues" evidence="1">
    <location>
        <begin position="885"/>
        <end position="905"/>
    </location>
</feature>
<feature type="compositionally biased region" description="Polar residues" evidence="1">
    <location>
        <begin position="1240"/>
        <end position="1263"/>
    </location>
</feature>
<feature type="compositionally biased region" description="Polar residues" evidence="1">
    <location>
        <begin position="616"/>
        <end position="627"/>
    </location>
</feature>
<dbReference type="EMBL" id="BNCP01000028">
    <property type="protein sequence ID" value="GIL83902.1"/>
    <property type="molecule type" value="Genomic_DNA"/>
</dbReference>
<gene>
    <name evidence="2" type="ORF">Vretifemale_12640</name>
    <name evidence="3" type="ORF">Vretimale_10889</name>
</gene>
<feature type="compositionally biased region" description="Gly residues" evidence="1">
    <location>
        <begin position="730"/>
        <end position="741"/>
    </location>
</feature>
<keyword evidence="5" id="KW-1185">Reference proteome</keyword>
<feature type="compositionally biased region" description="Basic and acidic residues" evidence="1">
    <location>
        <begin position="827"/>
        <end position="836"/>
    </location>
</feature>
<evidence type="ECO:0000313" key="4">
    <source>
        <dbReference type="Proteomes" id="UP000722791"/>
    </source>
</evidence>
<feature type="compositionally biased region" description="Low complexity" evidence="1">
    <location>
        <begin position="93"/>
        <end position="112"/>
    </location>
</feature>
<sequence>MDEEIPYNELLLDVEDGIVVGLYHYLWLKDGKGRACPEVNVPHTIIISNGRPKVWYFTSGKEHCIKRKNRANITNATITEALAPRNKQNPNNTSSHGYSSSAGGTSAAATSAPGDPNTALLGAWGSTSYNQQQQASQQQLGGHRHNKSAEASVSVGRVPDGTSTGTSLGPWPHHGIVARFQGSMTMPHSTGGSPMRGASLARKKKGAQFELQDESVEFFTREQLGEILPPGHTVVHGVAALHEGVLQRFVQPRGQHHFSIRATWSPNACVVERRTSKAKLNDPRIALAERLAAWDGPTWLSDHTLINGTVLHGSVCRLCDNVASHLAEVSGGAVRVLRMVLFFCVDEANRIWLTHCGTLKTERLREHIMVTTGRFGAAAHLLGGPSRFLMRPGLSPPLLPSTAAAALRLRSPDGSRCISGGGASGGGALSGEASLDLPAPSAAFVASKSAAATDGSSEAAATAGRFLCVLTGEMYPGTQRCDVTYKQLLQHWFGLASQLPNEGDRLRAMDTIPLAIRRANPSLTREWYLRVRSQPTFLYRTAPVCLEAAAQITGMALDELQRTLMPSPSAMGAVAAAAAAAVGAAAAEKAGSQHHGGANVSNPGNGLLAGWAAAATQNHGSPPTTARSAMPEVVSRQNTTSMARVQLAAGPSVRQRPVTALPPAGPSGHLMPSQQATSFRSGSRLAPQQQSQQQSQPGAGPPRRYPMTRSKSASPSVAASRMALAPTSSGGVGGGGGGGGSLPSMLREKGGAAGAGLGKQPSFLQAYGPTPEQAAEAAAIAAALPYEVLDEARQLAAAEASEAAAAAAADAVETSSPRSTHRSHHGPHGDGHRGDEDGNDGGCGGDGGRGDDDSDCSEIDGTRPDVALAGQHVVAAPNSKMVHVSGGGGGGSGPGSPGRSLGPGPGYVTAATTSTHAGGGSGGSNYTAMRPIRVLPGRVSTSSELTEMGSVASFSDPSSPNAPHTTYHQQQPHPNPHAHVYAHGQTQNHGQPPSLGGGGGGSGGSPSSIPPSRMSPPRSAGAPTLHTIHEEGAVAAPLPPASPSKRACSPLGGPELHFPPPSRGSAGSHSVPRMRPNTRSGLDRQLAPGLGVSAGAAGRRHPGPTQMYGHGGGGATVAAAAGGAHGGLQRRNSFSENGDLPALPGAAAAAAAASLNSTMASSIGSLSRRSTSNQAVLSNEDMRTLRELSEAYSAAERLTQQLLAQAHEILSEDGSSRPGSTGNSPMHGGRRPSPSPRGLTPTSRPGTGNSGLTAAVTRQPSSNGSGTGGSARVSSGSGRPGSSTQRPSSSSLPPAPSPVPAAPSTSSSGLGPSPLGQREPYMGRSGSGRGLGHGVADSGGGTTATADRGLTTAAGPRALPPVQTSVGSQPRVAQGAVGVGLGEASGSSGGGGGSGGSLVAMGSPAHPATGNLDLLTSAEADLLAEALQD</sequence>
<feature type="region of interest" description="Disordered" evidence="1">
    <location>
        <begin position="880"/>
        <end position="928"/>
    </location>
</feature>
<proteinExistence type="predicted"/>
<dbReference type="Proteomes" id="UP000722791">
    <property type="component" value="Unassembled WGS sequence"/>
</dbReference>
<feature type="compositionally biased region" description="Polar residues" evidence="1">
    <location>
        <begin position="182"/>
        <end position="192"/>
    </location>
</feature>
<feature type="region of interest" description="Disordered" evidence="1">
    <location>
        <begin position="615"/>
        <end position="754"/>
    </location>
</feature>
<feature type="compositionally biased region" description="Low complexity" evidence="1">
    <location>
        <begin position="807"/>
        <end position="818"/>
    </location>
</feature>
<feature type="compositionally biased region" description="Low complexity" evidence="1">
    <location>
        <begin position="1005"/>
        <end position="1023"/>
    </location>
</feature>
<reference evidence="3" key="1">
    <citation type="journal article" date="2021" name="Proc. Natl. Acad. Sci. U.S.A.">
        <title>Three genomes in the algal genus Volvox reveal the fate of a haploid sex-determining region after a transition to homothallism.</title>
        <authorList>
            <person name="Yamamoto K."/>
            <person name="Hamaji T."/>
            <person name="Kawai-Toyooka H."/>
            <person name="Matsuzaki R."/>
            <person name="Takahashi F."/>
            <person name="Nishimura Y."/>
            <person name="Kawachi M."/>
            <person name="Noguchi H."/>
            <person name="Minakuchi Y."/>
            <person name="Umen J.G."/>
            <person name="Toyoda A."/>
            <person name="Nozaki H."/>
        </authorList>
    </citation>
    <scope>NUCLEOTIDE SEQUENCE</scope>
    <source>
        <strain evidence="3">NIES-3785</strain>
        <strain evidence="2">NIES-3786</strain>
    </source>
</reference>
<feature type="compositionally biased region" description="Gly residues" evidence="1">
    <location>
        <begin position="1325"/>
        <end position="1342"/>
    </location>
</feature>
<dbReference type="EMBL" id="BNCQ01000022">
    <property type="protein sequence ID" value="GIM06645.1"/>
    <property type="molecule type" value="Genomic_DNA"/>
</dbReference>
<evidence type="ECO:0000313" key="2">
    <source>
        <dbReference type="EMBL" id="GIL83902.1"/>
    </source>
</evidence>
<dbReference type="Proteomes" id="UP000747110">
    <property type="component" value="Unassembled WGS sequence"/>
</dbReference>
<comment type="caution">
    <text evidence="3">The sequence shown here is derived from an EMBL/GenBank/DDBJ whole genome shotgun (WGS) entry which is preliminary data.</text>
</comment>
<feature type="compositionally biased region" description="Gly residues" evidence="1">
    <location>
        <begin position="995"/>
        <end position="1004"/>
    </location>
</feature>
<accession>A0A8J4GG84</accession>
<evidence type="ECO:0000313" key="3">
    <source>
        <dbReference type="EMBL" id="GIM06645.1"/>
    </source>
</evidence>
<protein>
    <submittedName>
        <fullName evidence="3">Uncharacterized protein</fullName>
    </submittedName>
</protein>
<feature type="compositionally biased region" description="Low complexity" evidence="1">
    <location>
        <begin position="686"/>
        <end position="698"/>
    </location>
</feature>
<feature type="region of interest" description="Disordered" evidence="1">
    <location>
        <begin position="1210"/>
        <end position="1408"/>
    </location>
</feature>
<organism evidence="3 4">
    <name type="scientific">Volvox reticuliferus</name>
    <dbReference type="NCBI Taxonomy" id="1737510"/>
    <lineage>
        <taxon>Eukaryota</taxon>
        <taxon>Viridiplantae</taxon>
        <taxon>Chlorophyta</taxon>
        <taxon>core chlorophytes</taxon>
        <taxon>Chlorophyceae</taxon>
        <taxon>CS clade</taxon>
        <taxon>Chlamydomonadales</taxon>
        <taxon>Volvocaceae</taxon>
        <taxon>Volvox</taxon>
    </lineage>
</organism>
<feature type="compositionally biased region" description="Low complexity" evidence="1">
    <location>
        <begin position="1270"/>
        <end position="1292"/>
    </location>
</feature>
<feature type="compositionally biased region" description="Polar residues" evidence="1">
    <location>
        <begin position="672"/>
        <end position="681"/>
    </location>
</feature>
<evidence type="ECO:0000256" key="1">
    <source>
        <dbReference type="SAM" id="MobiDB-lite"/>
    </source>
</evidence>
<dbReference type="OrthoDB" id="298589at2759"/>
<feature type="compositionally biased region" description="Polar residues" evidence="1">
    <location>
        <begin position="952"/>
        <end position="967"/>
    </location>
</feature>
<feature type="region of interest" description="Disordered" evidence="1">
    <location>
        <begin position="807"/>
        <end position="862"/>
    </location>
</feature>